<dbReference type="RefSeq" id="WP_036174197.1">
    <property type="nucleotide sequence ID" value="NZ_AVCZ01000008.1"/>
</dbReference>
<evidence type="ECO:0000313" key="3">
    <source>
        <dbReference type="Proteomes" id="UP000030595"/>
    </source>
</evidence>
<name>A0A0A3J345_9BACL</name>
<evidence type="ECO:0000256" key="1">
    <source>
        <dbReference type="SAM" id="MobiDB-lite"/>
    </source>
</evidence>
<feature type="region of interest" description="Disordered" evidence="1">
    <location>
        <begin position="114"/>
        <end position="134"/>
    </location>
</feature>
<proteinExistence type="predicted"/>
<dbReference type="Proteomes" id="UP000030595">
    <property type="component" value="Unassembled WGS sequence"/>
</dbReference>
<dbReference type="eggNOG" id="ENOG50339XP">
    <property type="taxonomic scope" value="Bacteria"/>
</dbReference>
<organism evidence="2 3">
    <name type="scientific">Ureibacillus massiliensis 4400831 = CIP 108448 = CCUG 49529</name>
    <dbReference type="NCBI Taxonomy" id="1211035"/>
    <lineage>
        <taxon>Bacteria</taxon>
        <taxon>Bacillati</taxon>
        <taxon>Bacillota</taxon>
        <taxon>Bacilli</taxon>
        <taxon>Bacillales</taxon>
        <taxon>Caryophanaceae</taxon>
        <taxon>Ureibacillus</taxon>
    </lineage>
</organism>
<gene>
    <name evidence="2" type="ORF">CD30_06765</name>
</gene>
<keyword evidence="3" id="KW-1185">Reference proteome</keyword>
<accession>A0A0A3J345</accession>
<comment type="caution">
    <text evidence="2">The sequence shown here is derived from an EMBL/GenBank/DDBJ whole genome shotgun (WGS) entry which is preliminary data.</text>
</comment>
<dbReference type="EMBL" id="JPVQ01000008">
    <property type="protein sequence ID" value="KGR91321.1"/>
    <property type="molecule type" value="Genomic_DNA"/>
</dbReference>
<dbReference type="AlphaFoldDB" id="A0A0A3J345"/>
<dbReference type="OrthoDB" id="2452459at2"/>
<evidence type="ECO:0000313" key="2">
    <source>
        <dbReference type="EMBL" id="KGR91321.1"/>
    </source>
</evidence>
<reference evidence="2 3" key="1">
    <citation type="submission" date="2014-02" db="EMBL/GenBank/DDBJ databases">
        <title>Draft genome sequence of Lysinibacillus massiliensis CCUG 49529.</title>
        <authorList>
            <person name="Zhang F."/>
            <person name="Wang G."/>
            <person name="Zhang L."/>
        </authorList>
    </citation>
    <scope>NUCLEOTIDE SEQUENCE [LARGE SCALE GENOMIC DNA]</scope>
    <source>
        <strain evidence="2 3">CCUG 49529</strain>
    </source>
</reference>
<sequence>MRIPKARYITEDDIKMVTLNEITKKKYDAIYKGKLFCPTDNCPAKVSFCSGQKAHYKTWRFSNHSPDCIYHLNRNGRRTVVGSTPANTMNISKTRIQDALSRAYKSMVEVDGSELIQPSNNKPKKNDSPKTNGAVKEQSFQLKLFGGDLDEESSNYKGKKLLSRWVHLIAPNDVGQVRLIKGYVKDVELLDSAAEIIIGFNNEEMKVVFEERFRKEPLNKSYLNKFWAIKEMLSHYKEIYFTGVGEVREDRNGKYELSIFMGASFKLNNEDLYNIARVMSLQQL</sequence>
<protein>
    <submittedName>
        <fullName evidence="2">Uncharacterized protein</fullName>
    </submittedName>
</protein>